<feature type="domain" description="Novel STAND NTPase 1" evidence="2">
    <location>
        <begin position="255"/>
        <end position="661"/>
    </location>
</feature>
<dbReference type="AlphaFoldDB" id="A0A2K8SWU9"/>
<dbReference type="Gene3D" id="3.40.50.1460">
    <property type="match status" value="1"/>
</dbReference>
<keyword evidence="4" id="KW-1185">Reference proteome</keyword>
<dbReference type="Gene3D" id="3.40.50.300">
    <property type="entry name" value="P-loop containing nucleotide triphosphate hydrolases"/>
    <property type="match status" value="1"/>
</dbReference>
<evidence type="ECO:0000259" key="1">
    <source>
        <dbReference type="Pfam" id="PF00656"/>
    </source>
</evidence>
<dbReference type="GO" id="GO:0006508">
    <property type="term" value="P:proteolysis"/>
    <property type="evidence" value="ECO:0007669"/>
    <property type="project" value="InterPro"/>
</dbReference>
<sequence length="733" mass="83104">MARYALVVGITDYTNQLSNLTKPATDAEAVERVLKAHGDFEDIAVLKGKVSTNHLAEAFKTLLQQQAVKNEALIYFTGHGIPVSSSLGRPQAYLATSDLTIFTEDTKIVGQKGGISLAELNELIKESDLSSLVVLLDCCHSGDFLERNLIEKSLTAFSSQRDYYFIAACRGFQQAYAKKSEQHSIFTTALLAGLSAEKANQHGQVTSADLFGCISAELKGSGQQPIQMGWGSSITLVTYNHQRQVQTFEVKEECPYQGLKAFETEQKQFFFGRKQVVRTILEKLAQKPFVPIIGPSGSGKSSVVQAGLIPELDDSVWQILPPIKPGFQPLQELRGVLKAFFPGAKKERLLWELITEEPNPLPVILEHLTRAEKFLLIVDQFEELFTVSVAEDKQRFIELLTQVVEMSDSQLKVVITMRSDFLEPCSDYPSLNKLIENQLVLMPRITGVDLKETITEPAKLQGHSVEERLVLKILEDVGKEPGYLPLMEFALTRLWEKRDQQKHQLTLEQYENFQGLTGALNFHAENVYLYEDYRQDCPTQERNEQEKDWIGQIFLRLVRTGEGEKDTRQRQPKTELLAIAGNDEEQQQALSELLDEGLVKGRLLVAGKDEQGKAWIDLAHEALIEGWERFAQWRQQDRDLRRLSDRLADVLREWLNKGENEKYLMQGGLLAEVRENWEKLEFLSSPQAKNFYQCSDAYEQHQIATLEKALTESRLREKALQWSVLIISTIVVP</sequence>
<dbReference type="EMBL" id="CP024785">
    <property type="protein sequence ID" value="AUB39917.1"/>
    <property type="molecule type" value="Genomic_DNA"/>
</dbReference>
<proteinExistence type="predicted"/>
<evidence type="ECO:0000259" key="2">
    <source>
        <dbReference type="Pfam" id="PF20703"/>
    </source>
</evidence>
<evidence type="ECO:0000313" key="3">
    <source>
        <dbReference type="EMBL" id="AUB39917.1"/>
    </source>
</evidence>
<accession>A0A2K8SWU9</accession>
<name>A0A2K8SWU9_9NOSO</name>
<organism evidence="3 4">
    <name type="scientific">Nostoc flagelliforme CCNUN1</name>
    <dbReference type="NCBI Taxonomy" id="2038116"/>
    <lineage>
        <taxon>Bacteria</taxon>
        <taxon>Bacillati</taxon>
        <taxon>Cyanobacteriota</taxon>
        <taxon>Cyanophyceae</taxon>
        <taxon>Nostocales</taxon>
        <taxon>Nostocaceae</taxon>
        <taxon>Nostoc</taxon>
    </lineage>
</organism>
<evidence type="ECO:0000313" key="4">
    <source>
        <dbReference type="Proteomes" id="UP000232003"/>
    </source>
</evidence>
<dbReference type="InterPro" id="IPR029030">
    <property type="entry name" value="Caspase-like_dom_sf"/>
</dbReference>
<dbReference type="InterPro" id="IPR011600">
    <property type="entry name" value="Pept_C14_caspase"/>
</dbReference>
<feature type="domain" description="Peptidase C14 caspase" evidence="1">
    <location>
        <begin position="3"/>
        <end position="234"/>
    </location>
</feature>
<dbReference type="InterPro" id="IPR052039">
    <property type="entry name" value="Caspase-related_regulators"/>
</dbReference>
<dbReference type="Pfam" id="PF00656">
    <property type="entry name" value="Peptidase_C14"/>
    <property type="match status" value="1"/>
</dbReference>
<dbReference type="InterPro" id="IPR049052">
    <property type="entry name" value="nSTAND1"/>
</dbReference>
<dbReference type="Proteomes" id="UP000232003">
    <property type="component" value="Chromosome"/>
</dbReference>
<dbReference type="SUPFAM" id="SSF52129">
    <property type="entry name" value="Caspase-like"/>
    <property type="match status" value="1"/>
</dbReference>
<dbReference type="PANTHER" id="PTHR22576">
    <property type="entry name" value="MUCOSA ASSOCIATED LYMPHOID TISSUE LYMPHOMA TRANSLOCATION PROTEIN 1/PARACASPASE"/>
    <property type="match status" value="1"/>
</dbReference>
<gene>
    <name evidence="3" type="ORF">COO91_05914</name>
</gene>
<dbReference type="OrthoDB" id="500003at2"/>
<dbReference type="GO" id="GO:0004197">
    <property type="term" value="F:cysteine-type endopeptidase activity"/>
    <property type="evidence" value="ECO:0007669"/>
    <property type="project" value="InterPro"/>
</dbReference>
<reference evidence="3 4" key="1">
    <citation type="submission" date="2017-11" db="EMBL/GenBank/DDBJ databases">
        <title>Complete genome of a free-living desiccation-tolerant cyanobacterium and its photosynthetic adaptation to extreme terrestrial habitat.</title>
        <authorList>
            <person name="Shang J."/>
        </authorList>
    </citation>
    <scope>NUCLEOTIDE SEQUENCE [LARGE SCALE GENOMIC DNA]</scope>
    <source>
        <strain evidence="3 4">CCNUN1</strain>
    </source>
</reference>
<dbReference type="Pfam" id="PF20703">
    <property type="entry name" value="nSTAND1"/>
    <property type="match status" value="1"/>
</dbReference>
<protein>
    <submittedName>
        <fullName evidence="3">Putative ATPase, archaeal AAA+ ATPase superfamily</fullName>
    </submittedName>
</protein>
<dbReference type="PANTHER" id="PTHR22576:SF37">
    <property type="entry name" value="MUCOSA-ASSOCIATED LYMPHOID TISSUE LYMPHOMA TRANSLOCATION PROTEIN 1"/>
    <property type="match status" value="1"/>
</dbReference>
<dbReference type="SUPFAM" id="SSF52540">
    <property type="entry name" value="P-loop containing nucleoside triphosphate hydrolases"/>
    <property type="match status" value="1"/>
</dbReference>
<dbReference type="RefSeq" id="WP_100900790.1">
    <property type="nucleotide sequence ID" value="NZ_CAWNNC010000001.1"/>
</dbReference>
<dbReference type="InterPro" id="IPR027417">
    <property type="entry name" value="P-loop_NTPase"/>
</dbReference>
<dbReference type="KEGG" id="nfl:COO91_05914"/>